<dbReference type="PANTHER" id="PTHR43434:SF1">
    <property type="entry name" value="PHOSPHOGLYCOLATE PHOSPHATASE"/>
    <property type="match status" value="1"/>
</dbReference>
<dbReference type="Pfam" id="PF13419">
    <property type="entry name" value="HAD_2"/>
    <property type="match status" value="1"/>
</dbReference>
<organism evidence="1">
    <name type="scientific">marine metagenome</name>
    <dbReference type="NCBI Taxonomy" id="408172"/>
    <lineage>
        <taxon>unclassified sequences</taxon>
        <taxon>metagenomes</taxon>
        <taxon>ecological metagenomes</taxon>
    </lineage>
</organism>
<dbReference type="SFLD" id="SFLDG01129">
    <property type="entry name" value="C1.5:_HAD__Beta-PGM__Phosphata"/>
    <property type="match status" value="1"/>
</dbReference>
<sequence>MSQKFTILFDLDGTLVNTAPDLMHAHNYVMKKYGFEERELSEIRKLAGRGSKVMLTRSIHQLAELSGKIKKTDDVIEKMTKDFIDYYSKNIVAESTLKNGAINFLRWCKKNSILMGVCTNKQEHLSIDLLKKIKIYDFFDYVAGGNTFDYNKPDPRHLTSTIEIIGGDLNKSLMIGDS</sequence>
<proteinExistence type="predicted"/>
<dbReference type="Gene3D" id="3.40.50.1000">
    <property type="entry name" value="HAD superfamily/HAD-like"/>
    <property type="match status" value="1"/>
</dbReference>
<dbReference type="InterPro" id="IPR041492">
    <property type="entry name" value="HAD_2"/>
</dbReference>
<dbReference type="Gene3D" id="1.10.150.240">
    <property type="entry name" value="Putative phosphatase, domain 2"/>
    <property type="match status" value="1"/>
</dbReference>
<dbReference type="InterPro" id="IPR023198">
    <property type="entry name" value="PGP-like_dom2"/>
</dbReference>
<dbReference type="GO" id="GO:0006281">
    <property type="term" value="P:DNA repair"/>
    <property type="evidence" value="ECO:0007669"/>
    <property type="project" value="TreeGrafter"/>
</dbReference>
<reference evidence="1" key="1">
    <citation type="submission" date="2018-05" db="EMBL/GenBank/DDBJ databases">
        <authorList>
            <person name="Lanie J.A."/>
            <person name="Ng W.-L."/>
            <person name="Kazmierczak K.M."/>
            <person name="Andrzejewski T.M."/>
            <person name="Davidsen T.M."/>
            <person name="Wayne K.J."/>
            <person name="Tettelin H."/>
            <person name="Glass J.I."/>
            <person name="Rusch D."/>
            <person name="Podicherti R."/>
            <person name="Tsui H.-C.T."/>
            <person name="Winkler M.E."/>
        </authorList>
    </citation>
    <scope>NUCLEOTIDE SEQUENCE</scope>
</reference>
<dbReference type="GO" id="GO:0008967">
    <property type="term" value="F:phosphoglycolate phosphatase activity"/>
    <property type="evidence" value="ECO:0007669"/>
    <property type="project" value="TreeGrafter"/>
</dbReference>
<feature type="non-terminal residue" evidence="1">
    <location>
        <position position="178"/>
    </location>
</feature>
<dbReference type="PANTHER" id="PTHR43434">
    <property type="entry name" value="PHOSPHOGLYCOLATE PHOSPHATASE"/>
    <property type="match status" value="1"/>
</dbReference>
<dbReference type="GO" id="GO:0005829">
    <property type="term" value="C:cytosol"/>
    <property type="evidence" value="ECO:0007669"/>
    <property type="project" value="TreeGrafter"/>
</dbReference>
<dbReference type="SUPFAM" id="SSF56784">
    <property type="entry name" value="HAD-like"/>
    <property type="match status" value="1"/>
</dbReference>
<protein>
    <recommendedName>
        <fullName evidence="2">Phosphoglycolate phosphatase</fullName>
    </recommendedName>
</protein>
<dbReference type="SFLD" id="SFLDS00003">
    <property type="entry name" value="Haloacid_Dehalogenase"/>
    <property type="match status" value="1"/>
</dbReference>
<dbReference type="InterPro" id="IPR036412">
    <property type="entry name" value="HAD-like_sf"/>
</dbReference>
<dbReference type="EMBL" id="UINC01202438">
    <property type="protein sequence ID" value="SVE22241.1"/>
    <property type="molecule type" value="Genomic_DNA"/>
</dbReference>
<evidence type="ECO:0008006" key="2">
    <source>
        <dbReference type="Google" id="ProtNLM"/>
    </source>
</evidence>
<accession>A0A383BQW1</accession>
<dbReference type="InterPro" id="IPR023214">
    <property type="entry name" value="HAD_sf"/>
</dbReference>
<name>A0A383BQW1_9ZZZZ</name>
<evidence type="ECO:0000313" key="1">
    <source>
        <dbReference type="EMBL" id="SVE22241.1"/>
    </source>
</evidence>
<gene>
    <name evidence="1" type="ORF">METZ01_LOCUS475095</name>
</gene>
<dbReference type="AlphaFoldDB" id="A0A383BQW1"/>
<dbReference type="InterPro" id="IPR050155">
    <property type="entry name" value="HAD-like_hydrolase_sf"/>
</dbReference>